<dbReference type="PRINTS" id="PR00039">
    <property type="entry name" value="HTHLYSR"/>
</dbReference>
<accession>A0A8J3Q7P7</accession>
<dbReference type="SUPFAM" id="SSF53850">
    <property type="entry name" value="Periplasmic binding protein-like II"/>
    <property type="match status" value="1"/>
</dbReference>
<dbReference type="FunFam" id="1.10.10.10:FF:000001">
    <property type="entry name" value="LysR family transcriptional regulator"/>
    <property type="match status" value="1"/>
</dbReference>
<dbReference type="Proteomes" id="UP000612899">
    <property type="component" value="Unassembled WGS sequence"/>
</dbReference>
<comment type="caution">
    <text evidence="6">The sequence shown here is derived from an EMBL/GenBank/DDBJ whole genome shotgun (WGS) entry which is preliminary data.</text>
</comment>
<dbReference type="InterPro" id="IPR036388">
    <property type="entry name" value="WH-like_DNA-bd_sf"/>
</dbReference>
<reference evidence="6" key="1">
    <citation type="submission" date="2021-01" db="EMBL/GenBank/DDBJ databases">
        <title>Whole genome shotgun sequence of Rhizocola hellebori NBRC 109834.</title>
        <authorList>
            <person name="Komaki H."/>
            <person name="Tamura T."/>
        </authorList>
    </citation>
    <scope>NUCLEOTIDE SEQUENCE</scope>
    <source>
        <strain evidence="6">NBRC 109834</strain>
    </source>
</reference>
<keyword evidence="3" id="KW-0238">DNA-binding</keyword>
<evidence type="ECO:0000313" key="7">
    <source>
        <dbReference type="Proteomes" id="UP000612899"/>
    </source>
</evidence>
<organism evidence="6 7">
    <name type="scientific">Rhizocola hellebori</name>
    <dbReference type="NCBI Taxonomy" id="1392758"/>
    <lineage>
        <taxon>Bacteria</taxon>
        <taxon>Bacillati</taxon>
        <taxon>Actinomycetota</taxon>
        <taxon>Actinomycetes</taxon>
        <taxon>Micromonosporales</taxon>
        <taxon>Micromonosporaceae</taxon>
        <taxon>Rhizocola</taxon>
    </lineage>
</organism>
<dbReference type="EMBL" id="BONY01000020">
    <property type="protein sequence ID" value="GIH05658.1"/>
    <property type="molecule type" value="Genomic_DNA"/>
</dbReference>
<comment type="similarity">
    <text evidence="1">Belongs to the LysR transcriptional regulatory family.</text>
</comment>
<dbReference type="Gene3D" id="1.10.10.10">
    <property type="entry name" value="Winged helix-like DNA-binding domain superfamily/Winged helix DNA-binding domain"/>
    <property type="match status" value="1"/>
</dbReference>
<dbReference type="InterPro" id="IPR000847">
    <property type="entry name" value="LysR_HTH_N"/>
</dbReference>
<dbReference type="Pfam" id="PF00126">
    <property type="entry name" value="HTH_1"/>
    <property type="match status" value="1"/>
</dbReference>
<protein>
    <submittedName>
        <fullName evidence="6">Transcriptional regulator</fullName>
    </submittedName>
</protein>
<dbReference type="GO" id="GO:0003677">
    <property type="term" value="F:DNA binding"/>
    <property type="evidence" value="ECO:0007669"/>
    <property type="project" value="UniProtKB-KW"/>
</dbReference>
<dbReference type="InterPro" id="IPR036390">
    <property type="entry name" value="WH_DNA-bd_sf"/>
</dbReference>
<evidence type="ECO:0000256" key="2">
    <source>
        <dbReference type="ARBA" id="ARBA00023015"/>
    </source>
</evidence>
<dbReference type="PANTHER" id="PTHR30346:SF0">
    <property type="entry name" value="HCA OPERON TRANSCRIPTIONAL ACTIVATOR HCAR"/>
    <property type="match status" value="1"/>
</dbReference>
<evidence type="ECO:0000256" key="1">
    <source>
        <dbReference type="ARBA" id="ARBA00009437"/>
    </source>
</evidence>
<dbReference type="GO" id="GO:0032993">
    <property type="term" value="C:protein-DNA complex"/>
    <property type="evidence" value="ECO:0007669"/>
    <property type="project" value="TreeGrafter"/>
</dbReference>
<dbReference type="AlphaFoldDB" id="A0A8J3Q7P7"/>
<dbReference type="InterPro" id="IPR005119">
    <property type="entry name" value="LysR_subst-bd"/>
</dbReference>
<gene>
    <name evidence="6" type="ORF">Rhe02_37250</name>
</gene>
<name>A0A8J3Q7P7_9ACTN</name>
<keyword evidence="7" id="KW-1185">Reference proteome</keyword>
<evidence type="ECO:0000313" key="6">
    <source>
        <dbReference type="EMBL" id="GIH05658.1"/>
    </source>
</evidence>
<dbReference type="Gene3D" id="3.40.190.10">
    <property type="entry name" value="Periplasmic binding protein-like II"/>
    <property type="match status" value="2"/>
</dbReference>
<dbReference type="PANTHER" id="PTHR30346">
    <property type="entry name" value="TRANSCRIPTIONAL DUAL REGULATOR HCAR-RELATED"/>
    <property type="match status" value="1"/>
</dbReference>
<evidence type="ECO:0000259" key="5">
    <source>
        <dbReference type="PROSITE" id="PS50931"/>
    </source>
</evidence>
<dbReference type="PROSITE" id="PS50931">
    <property type="entry name" value="HTH_LYSR"/>
    <property type="match status" value="1"/>
</dbReference>
<keyword evidence="2" id="KW-0805">Transcription regulation</keyword>
<dbReference type="SUPFAM" id="SSF46785">
    <property type="entry name" value="Winged helix' DNA-binding domain"/>
    <property type="match status" value="1"/>
</dbReference>
<dbReference type="GO" id="GO:0003700">
    <property type="term" value="F:DNA-binding transcription factor activity"/>
    <property type="evidence" value="ECO:0007669"/>
    <property type="project" value="InterPro"/>
</dbReference>
<dbReference type="Pfam" id="PF03466">
    <property type="entry name" value="LysR_substrate"/>
    <property type="match status" value="1"/>
</dbReference>
<sequence length="304" mass="33247">METGPPLRDIACYVIVAQQLSFSGAATRLGMSQPAVSQTIARLERTLDLRLFDRSSREVQLTEAGKLLLPHAEELLERAQGFAAEAARLAIPARESIRLAYCPLTGTLAARVVQWLARRTPAIRVQLRPTGWSSATADLARDAVAIMSAPFPPEFATTGRFHIAVNHLAVPATDPLAQAQRISLEQLNRRTVLMPRHRPPGSVWAELTFRLQSANVVFHDGDEHDNWTTALDLVAAGRGVLPAPIPLVDMVRRPDVAFVPFDAKLAMTYGIVWSSEHATAQTLALVQAIQDHLRTGGRSRAVAR</sequence>
<evidence type="ECO:0000256" key="4">
    <source>
        <dbReference type="ARBA" id="ARBA00023163"/>
    </source>
</evidence>
<keyword evidence="4" id="KW-0804">Transcription</keyword>
<feature type="domain" description="HTH lysR-type" evidence="5">
    <location>
        <begin position="5"/>
        <end position="62"/>
    </location>
</feature>
<dbReference type="RefSeq" id="WP_203909493.1">
    <property type="nucleotide sequence ID" value="NZ_BONY01000020.1"/>
</dbReference>
<proteinExistence type="inferred from homology"/>
<evidence type="ECO:0000256" key="3">
    <source>
        <dbReference type="ARBA" id="ARBA00023125"/>
    </source>
</evidence>